<protein>
    <recommendedName>
        <fullName evidence="3">DUF1508 domain-containing protein</fullName>
    </recommendedName>
</protein>
<evidence type="ECO:0008006" key="3">
    <source>
        <dbReference type="Google" id="ProtNLM"/>
    </source>
</evidence>
<dbReference type="EMBL" id="JBHRTQ010000007">
    <property type="protein sequence ID" value="MFC3174073.1"/>
    <property type="molecule type" value="Genomic_DNA"/>
</dbReference>
<dbReference type="RefSeq" id="WP_379509446.1">
    <property type="nucleotide sequence ID" value="NZ_JBHRTQ010000007.1"/>
</dbReference>
<evidence type="ECO:0000313" key="1">
    <source>
        <dbReference type="EMBL" id="MFC3174073.1"/>
    </source>
</evidence>
<dbReference type="Proteomes" id="UP001595604">
    <property type="component" value="Unassembled WGS sequence"/>
</dbReference>
<gene>
    <name evidence="1" type="ORF">ACFOD9_07415</name>
</gene>
<evidence type="ECO:0000313" key="2">
    <source>
        <dbReference type="Proteomes" id="UP001595604"/>
    </source>
</evidence>
<organism evidence="1 2">
    <name type="scientific">Novosphingobium bradum</name>
    <dbReference type="NCBI Taxonomy" id="1737444"/>
    <lineage>
        <taxon>Bacteria</taxon>
        <taxon>Pseudomonadati</taxon>
        <taxon>Pseudomonadota</taxon>
        <taxon>Alphaproteobacteria</taxon>
        <taxon>Sphingomonadales</taxon>
        <taxon>Sphingomonadaceae</taxon>
        <taxon>Novosphingobium</taxon>
    </lineage>
</organism>
<name>A0ABV7IT33_9SPHN</name>
<accession>A0ABV7IT33</accession>
<reference evidence="2" key="1">
    <citation type="journal article" date="2019" name="Int. J. Syst. Evol. Microbiol.">
        <title>The Global Catalogue of Microorganisms (GCM) 10K type strain sequencing project: providing services to taxonomists for standard genome sequencing and annotation.</title>
        <authorList>
            <consortium name="The Broad Institute Genomics Platform"/>
            <consortium name="The Broad Institute Genome Sequencing Center for Infectious Disease"/>
            <person name="Wu L."/>
            <person name="Ma J."/>
        </authorList>
    </citation>
    <scope>NUCLEOTIDE SEQUENCE [LARGE SCALE GENOMIC DNA]</scope>
    <source>
        <strain evidence="2">KCTC 42984</strain>
    </source>
</reference>
<keyword evidence="2" id="KW-1185">Reference proteome</keyword>
<proteinExistence type="predicted"/>
<comment type="caution">
    <text evidence="1">The sequence shown here is derived from an EMBL/GenBank/DDBJ whole genome shotgun (WGS) entry which is preliminary data.</text>
</comment>
<sequence length="69" mass="7805">MADPRNRPFLIVKDADGTFRLTVRTTRYNSQGYPLVDAVLQEPHFKTVTAAKAFARDNFQAQSGEYALK</sequence>